<evidence type="ECO:0000313" key="2">
    <source>
        <dbReference type="Proteomes" id="UP000000600"/>
    </source>
</evidence>
<dbReference type="Proteomes" id="UP000000600">
    <property type="component" value="Unassembled WGS sequence"/>
</dbReference>
<keyword evidence="2" id="KW-1185">Reference proteome</keyword>
<dbReference type="RefSeq" id="XP_001437669.1">
    <property type="nucleotide sequence ID" value="XM_001437632.1"/>
</dbReference>
<organism evidence="1 2">
    <name type="scientific">Paramecium tetraurelia</name>
    <dbReference type="NCBI Taxonomy" id="5888"/>
    <lineage>
        <taxon>Eukaryota</taxon>
        <taxon>Sar</taxon>
        <taxon>Alveolata</taxon>
        <taxon>Ciliophora</taxon>
        <taxon>Intramacronucleata</taxon>
        <taxon>Oligohymenophorea</taxon>
        <taxon>Peniculida</taxon>
        <taxon>Parameciidae</taxon>
        <taxon>Paramecium</taxon>
    </lineage>
</organism>
<dbReference type="AlphaFoldDB" id="A0CHK5"/>
<dbReference type="OrthoDB" id="10383939at2759"/>
<dbReference type="HOGENOM" id="CLU_2417918_0_0_1"/>
<evidence type="ECO:0000313" key="1">
    <source>
        <dbReference type="EMBL" id="CAK70272.1"/>
    </source>
</evidence>
<sequence>MNDLKLLEKLPARKTNIKMNFAINGVFSFPEEWRVTDEANPNLFQYSVAFLDQRLSGGKVLPRELTEKEKKEIEEAEAAKKAKKQPKKRCQN</sequence>
<dbReference type="STRING" id="5888.A0CHK5"/>
<name>A0CHK5_PARTE</name>
<accession>A0CHK5</accession>
<dbReference type="EMBL" id="CT868077">
    <property type="protein sequence ID" value="CAK70272.1"/>
    <property type="molecule type" value="Genomic_DNA"/>
</dbReference>
<gene>
    <name evidence="1" type="ORF">GSPATT00038374001</name>
</gene>
<protein>
    <submittedName>
        <fullName evidence="1">Uncharacterized protein</fullName>
    </submittedName>
</protein>
<reference evidence="1 2" key="1">
    <citation type="journal article" date="2006" name="Nature">
        <title>Global trends of whole-genome duplications revealed by the ciliate Paramecium tetraurelia.</title>
        <authorList>
            <consortium name="Genoscope"/>
            <person name="Aury J.-M."/>
            <person name="Jaillon O."/>
            <person name="Duret L."/>
            <person name="Noel B."/>
            <person name="Jubin C."/>
            <person name="Porcel B.M."/>
            <person name="Segurens B."/>
            <person name="Daubin V."/>
            <person name="Anthouard V."/>
            <person name="Aiach N."/>
            <person name="Arnaiz O."/>
            <person name="Billaut A."/>
            <person name="Beisson J."/>
            <person name="Blanc I."/>
            <person name="Bouhouche K."/>
            <person name="Camara F."/>
            <person name="Duharcourt S."/>
            <person name="Guigo R."/>
            <person name="Gogendeau D."/>
            <person name="Katinka M."/>
            <person name="Keller A.-M."/>
            <person name="Kissmehl R."/>
            <person name="Klotz C."/>
            <person name="Koll F."/>
            <person name="Le Moue A."/>
            <person name="Lepere C."/>
            <person name="Malinsky S."/>
            <person name="Nowacki M."/>
            <person name="Nowak J.K."/>
            <person name="Plattner H."/>
            <person name="Poulain J."/>
            <person name="Ruiz F."/>
            <person name="Serrano V."/>
            <person name="Zagulski M."/>
            <person name="Dessen P."/>
            <person name="Betermier M."/>
            <person name="Weissenbach J."/>
            <person name="Scarpelli C."/>
            <person name="Schachter V."/>
            <person name="Sperling L."/>
            <person name="Meyer E."/>
            <person name="Cohen J."/>
            <person name="Wincker P."/>
        </authorList>
    </citation>
    <scope>NUCLEOTIDE SEQUENCE [LARGE SCALE GENOMIC DNA]</scope>
    <source>
        <strain evidence="1 2">Stock d4-2</strain>
    </source>
</reference>
<dbReference type="KEGG" id="ptm:GSPATT00038374001"/>
<dbReference type="GeneID" id="5023454"/>
<dbReference type="InParanoid" id="A0CHK5"/>
<proteinExistence type="predicted"/>